<reference evidence="2 3" key="1">
    <citation type="submission" date="2019-12" db="EMBL/GenBank/DDBJ databases">
        <title>Draft genome sequence of the ascomycete Xylaria multiplex DSM 110363.</title>
        <authorList>
            <person name="Buettner E."/>
            <person name="Kellner H."/>
        </authorList>
    </citation>
    <scope>NUCLEOTIDE SEQUENCE [LARGE SCALE GENOMIC DNA]</scope>
    <source>
        <strain evidence="2 3">DSM 110363</strain>
    </source>
</reference>
<evidence type="ECO:0000313" key="2">
    <source>
        <dbReference type="EMBL" id="KAF2963602.1"/>
    </source>
</evidence>
<dbReference type="InParanoid" id="A0A7C8IQ26"/>
<keyword evidence="3" id="KW-1185">Reference proteome</keyword>
<dbReference type="Proteomes" id="UP000481858">
    <property type="component" value="Unassembled WGS sequence"/>
</dbReference>
<comment type="caution">
    <text evidence="2">The sequence shown here is derived from an EMBL/GenBank/DDBJ whole genome shotgun (WGS) entry which is preliminary data.</text>
</comment>
<sequence length="104" mass="10744">MRATFSTIALCAIGASAAVLPSVTEVETRQENAHFWYGITYAAPCGIFGCYNSNYVVFGPPDPATGAPAFAARCSTALGCVNTVGGSDIHASLVPFRLGPLTIT</sequence>
<evidence type="ECO:0000313" key="3">
    <source>
        <dbReference type="Proteomes" id="UP000481858"/>
    </source>
</evidence>
<dbReference type="EMBL" id="WUBL01000193">
    <property type="protein sequence ID" value="KAF2963602.1"/>
    <property type="molecule type" value="Genomic_DNA"/>
</dbReference>
<name>A0A7C8IQ26_9PEZI</name>
<dbReference type="OrthoDB" id="4677646at2759"/>
<proteinExistence type="predicted"/>
<feature type="signal peptide" evidence="1">
    <location>
        <begin position="1"/>
        <end position="17"/>
    </location>
</feature>
<feature type="chain" id="PRO_5028900017" evidence="1">
    <location>
        <begin position="18"/>
        <end position="104"/>
    </location>
</feature>
<gene>
    <name evidence="2" type="ORF">GQX73_g9960</name>
</gene>
<accession>A0A7C8IQ26</accession>
<organism evidence="2 3">
    <name type="scientific">Xylaria multiplex</name>
    <dbReference type="NCBI Taxonomy" id="323545"/>
    <lineage>
        <taxon>Eukaryota</taxon>
        <taxon>Fungi</taxon>
        <taxon>Dikarya</taxon>
        <taxon>Ascomycota</taxon>
        <taxon>Pezizomycotina</taxon>
        <taxon>Sordariomycetes</taxon>
        <taxon>Xylariomycetidae</taxon>
        <taxon>Xylariales</taxon>
        <taxon>Xylariaceae</taxon>
        <taxon>Xylaria</taxon>
    </lineage>
</organism>
<evidence type="ECO:0000256" key="1">
    <source>
        <dbReference type="SAM" id="SignalP"/>
    </source>
</evidence>
<dbReference type="AlphaFoldDB" id="A0A7C8IQ26"/>
<protein>
    <submittedName>
        <fullName evidence="2">Uncharacterized protein</fullName>
    </submittedName>
</protein>
<keyword evidence="1" id="KW-0732">Signal</keyword>